<dbReference type="CDD" id="cd00293">
    <property type="entry name" value="USP-like"/>
    <property type="match status" value="2"/>
</dbReference>
<dbReference type="InterPro" id="IPR014729">
    <property type="entry name" value="Rossmann-like_a/b/a_fold"/>
</dbReference>
<organism evidence="3 4">
    <name type="scientific">Halocatena salina</name>
    <dbReference type="NCBI Taxonomy" id="2934340"/>
    <lineage>
        <taxon>Archaea</taxon>
        <taxon>Methanobacteriati</taxon>
        <taxon>Methanobacteriota</taxon>
        <taxon>Stenosarchaea group</taxon>
        <taxon>Halobacteria</taxon>
        <taxon>Halobacteriales</taxon>
        <taxon>Natronomonadaceae</taxon>
        <taxon>Halocatena</taxon>
    </lineage>
</organism>
<dbReference type="SUPFAM" id="SSF52402">
    <property type="entry name" value="Adenine nucleotide alpha hydrolases-like"/>
    <property type="match status" value="2"/>
</dbReference>
<dbReference type="InterPro" id="IPR006016">
    <property type="entry name" value="UspA"/>
</dbReference>
<protein>
    <submittedName>
        <fullName evidence="3">Universal stress protein</fullName>
    </submittedName>
</protein>
<dbReference type="KEGG" id="haad:MW046_13480"/>
<dbReference type="RefSeq" id="WP_247995106.1">
    <property type="nucleotide sequence ID" value="NZ_CP096020.1"/>
</dbReference>
<keyword evidence="4" id="KW-1185">Reference proteome</keyword>
<dbReference type="EMBL" id="CP096020">
    <property type="protein sequence ID" value="UPM44452.1"/>
    <property type="molecule type" value="Genomic_DNA"/>
</dbReference>
<feature type="domain" description="UspA" evidence="2">
    <location>
        <begin position="1"/>
        <end position="134"/>
    </location>
</feature>
<dbReference type="Pfam" id="PF00582">
    <property type="entry name" value="Usp"/>
    <property type="match status" value="2"/>
</dbReference>
<dbReference type="AlphaFoldDB" id="A0A8U0A5V7"/>
<evidence type="ECO:0000313" key="3">
    <source>
        <dbReference type="EMBL" id="UPM44452.1"/>
    </source>
</evidence>
<dbReference type="InterPro" id="IPR006015">
    <property type="entry name" value="Universal_stress_UspA"/>
</dbReference>
<sequence length="285" mass="30986">MFDTILIPADESASARNAARFGQEIAKCYDARIDILHVLGNGSRFSNRSQTENGNEQGQEILEEITELAGGDELAIDTHLVEGQSHKYIARHIDENDIDLVVMGRRDRSGLGERLLGTVTDRVLRRTNTPVVTVTSENGISDASEDILLTTDGSENAERALPYAVNIARHVDTSLHLLNVVDVQAQAGIFDAGGVTKEFIERLESEGQQAVERLARRINDPEITVRSSVTQGTSYTAIDEYVTEHGIDLIVIASEGKSNLASQSLGSVTDHVLQTVDIPVLVVVT</sequence>
<dbReference type="PANTHER" id="PTHR46268">
    <property type="entry name" value="STRESS RESPONSE PROTEIN NHAX"/>
    <property type="match status" value="1"/>
</dbReference>
<name>A0A8U0A5V7_9EURY</name>
<dbReference type="Gene3D" id="3.40.50.620">
    <property type="entry name" value="HUPs"/>
    <property type="match status" value="2"/>
</dbReference>
<dbReference type="PRINTS" id="PR01438">
    <property type="entry name" value="UNVRSLSTRESS"/>
</dbReference>
<evidence type="ECO:0000313" key="4">
    <source>
        <dbReference type="Proteomes" id="UP000831768"/>
    </source>
</evidence>
<feature type="domain" description="UspA" evidence="2">
    <location>
        <begin position="146"/>
        <end position="283"/>
    </location>
</feature>
<comment type="similarity">
    <text evidence="1">Belongs to the universal stress protein A family.</text>
</comment>
<geneLocation type="plasmid" evidence="3 4">
    <name>unnamed1</name>
</geneLocation>
<proteinExistence type="inferred from homology"/>
<accession>A0A8U0A5V7</accession>
<evidence type="ECO:0000256" key="1">
    <source>
        <dbReference type="ARBA" id="ARBA00008791"/>
    </source>
</evidence>
<dbReference type="PANTHER" id="PTHR46268:SF6">
    <property type="entry name" value="UNIVERSAL STRESS PROTEIN UP12"/>
    <property type="match status" value="1"/>
</dbReference>
<dbReference type="GeneID" id="71929077"/>
<dbReference type="Proteomes" id="UP000831768">
    <property type="component" value="Plasmid unnamed1"/>
</dbReference>
<keyword evidence="3" id="KW-0614">Plasmid</keyword>
<gene>
    <name evidence="3" type="ORF">MW046_13480</name>
</gene>
<evidence type="ECO:0000259" key="2">
    <source>
        <dbReference type="Pfam" id="PF00582"/>
    </source>
</evidence>
<reference evidence="3" key="1">
    <citation type="submission" date="2022-04" db="EMBL/GenBank/DDBJ databases">
        <title>Halocatena sp. nov., isolated from a salt lake.</title>
        <authorList>
            <person name="Cui H.-L."/>
        </authorList>
    </citation>
    <scope>NUCLEOTIDE SEQUENCE</scope>
    <source>
        <strain evidence="3">AD-1</strain>
        <plasmid evidence="3">unnamed1</plasmid>
    </source>
</reference>